<feature type="transmembrane region" description="Helical" evidence="13">
    <location>
        <begin position="6"/>
        <end position="25"/>
    </location>
</feature>
<dbReference type="PANTHER" id="PTHR21248">
    <property type="entry name" value="CARDIOLIPIN SYNTHASE"/>
    <property type="match status" value="1"/>
</dbReference>
<dbReference type="Proteomes" id="UP000257607">
    <property type="component" value="Chromosome"/>
</dbReference>
<dbReference type="NCBIfam" id="TIGR04265">
    <property type="entry name" value="bac_cardiolipin"/>
    <property type="match status" value="1"/>
</dbReference>
<keyword evidence="4" id="KW-0808">Transferase</keyword>
<evidence type="ECO:0000313" key="17">
    <source>
        <dbReference type="Proteomes" id="UP000257607"/>
    </source>
</evidence>
<evidence type="ECO:0000259" key="14">
    <source>
        <dbReference type="PROSITE" id="PS50035"/>
    </source>
</evidence>
<keyword evidence="18" id="KW-1185">Reference proteome</keyword>
<keyword evidence="6" id="KW-0677">Repeat</keyword>
<dbReference type="PROSITE" id="PS50035">
    <property type="entry name" value="PLD"/>
    <property type="match status" value="2"/>
</dbReference>
<proteinExistence type="predicted"/>
<dbReference type="RefSeq" id="WP_039098558.1">
    <property type="nucleotide sequence ID" value="NZ_AP024685.1"/>
</dbReference>
<feature type="domain" description="PLD phosphodiesterase" evidence="14">
    <location>
        <begin position="395"/>
        <end position="416"/>
    </location>
</feature>
<dbReference type="InterPro" id="IPR001736">
    <property type="entry name" value="PLipase_D/transphosphatidylase"/>
</dbReference>
<dbReference type="GO" id="GO:0032049">
    <property type="term" value="P:cardiolipin biosynthetic process"/>
    <property type="evidence" value="ECO:0007669"/>
    <property type="project" value="UniProtKB-UniRule"/>
</dbReference>
<dbReference type="EC" id="2.7.8.-" evidence="12"/>
<dbReference type="STRING" id="28038.BCY75_07135"/>
<feature type="transmembrane region" description="Helical" evidence="13">
    <location>
        <begin position="32"/>
        <end position="55"/>
    </location>
</feature>
<dbReference type="Pfam" id="PF13396">
    <property type="entry name" value="PLDc_N"/>
    <property type="match status" value="1"/>
</dbReference>
<dbReference type="OrthoDB" id="9762009at2"/>
<keyword evidence="10" id="KW-0594">Phospholipid biosynthesis</keyword>
<dbReference type="Proteomes" id="UP000825100">
    <property type="component" value="Chromosome"/>
</dbReference>
<feature type="domain" description="PLD phosphodiesterase" evidence="14">
    <location>
        <begin position="216"/>
        <end position="243"/>
    </location>
</feature>
<dbReference type="GO" id="GO:0005886">
    <property type="term" value="C:plasma membrane"/>
    <property type="evidence" value="ECO:0007669"/>
    <property type="project" value="UniProtKB-SubCell"/>
</dbReference>
<evidence type="ECO:0000256" key="11">
    <source>
        <dbReference type="ARBA" id="ARBA00023264"/>
    </source>
</evidence>
<evidence type="ECO:0000256" key="13">
    <source>
        <dbReference type="SAM" id="Phobius"/>
    </source>
</evidence>
<evidence type="ECO:0000256" key="9">
    <source>
        <dbReference type="ARBA" id="ARBA00023136"/>
    </source>
</evidence>
<keyword evidence="11" id="KW-1208">Phospholipid metabolism</keyword>
<dbReference type="SUPFAM" id="SSF56024">
    <property type="entry name" value="Phospholipase D/nuclease"/>
    <property type="match status" value="2"/>
</dbReference>
<dbReference type="PANTHER" id="PTHR21248:SF22">
    <property type="entry name" value="PHOSPHOLIPASE D"/>
    <property type="match status" value="1"/>
</dbReference>
<evidence type="ECO:0000256" key="4">
    <source>
        <dbReference type="ARBA" id="ARBA00022679"/>
    </source>
</evidence>
<evidence type="ECO:0000256" key="5">
    <source>
        <dbReference type="ARBA" id="ARBA00022692"/>
    </source>
</evidence>
<keyword evidence="3" id="KW-0444">Lipid biosynthesis</keyword>
<evidence type="ECO:0000313" key="15">
    <source>
        <dbReference type="EMBL" id="AXN35776.1"/>
    </source>
</evidence>
<keyword evidence="2" id="KW-1003">Cell membrane</keyword>
<accession>A0A0B2XKK3</accession>
<dbReference type="InterPro" id="IPR022924">
    <property type="entry name" value="Cardiolipin_synthase"/>
</dbReference>
<keyword evidence="7 13" id="KW-1133">Transmembrane helix</keyword>
<keyword evidence="5 13" id="KW-0812">Transmembrane</keyword>
<gene>
    <name evidence="15" type="primary">cls</name>
    <name evidence="15" type="ORF">DT351_05130</name>
    <name evidence="16" type="ORF">LTWDN19_02200</name>
</gene>
<evidence type="ECO:0000256" key="3">
    <source>
        <dbReference type="ARBA" id="ARBA00022516"/>
    </source>
</evidence>
<dbReference type="Pfam" id="PF13091">
    <property type="entry name" value="PLDc_2"/>
    <property type="match status" value="2"/>
</dbReference>
<sequence>MTAIIIWGIALIWIANTIGAVITVFRQQRDIAATWAWLLVLIFLPIIGFVLYLFFGKKLPEDHMVDLKTQERLGIDALVTSQKAALRQAQKQHTLPPETQSLINLFLVSNTAVVTQENNVTILTDLKAAYQQLLTDVNRAQDHIHLEYYAFYDNEHGRQLVNLLAYKALRGVKVRVMYDAFGSQHLSRQFFKPLEAAGGQVVPFFSSRFRFVNLRFNFRNHRQLAVIDGNTAYLGDFNQNNHHVNIPARDTRIRITGDGVLSFQARFFMDWNAATRQEKVYYSPQYFPNSDEHGQTSMQLVSSGPDRELDEIKLGFLKMIAAAKKRLWIQTPYFIPDDSVLAALVLAINSGVTVKIMMAKRAKHKMIHHASLYYARQIVKAGGQIYFSESTGFKSRVMLVDGQLAAVGTANLDIRSFRLNFETTAFLYDAQLATELEQSFTADLKECLPFTKQRIQEQSNQERWSQDLARLFAPIM</sequence>
<dbReference type="KEGG" id="lcv:FBA2_05365"/>
<comment type="subcellular location">
    <subcellularLocation>
        <location evidence="1">Cell membrane</location>
        <topology evidence="1">Multi-pass membrane protein</topology>
    </subcellularLocation>
</comment>
<dbReference type="EMBL" id="AP024685">
    <property type="protein sequence ID" value="BCX29653.1"/>
    <property type="molecule type" value="Genomic_DNA"/>
</dbReference>
<dbReference type="GO" id="GO:0008808">
    <property type="term" value="F:cardiolipin synthase activity"/>
    <property type="evidence" value="ECO:0007669"/>
    <property type="project" value="UniProtKB-UniRule"/>
</dbReference>
<evidence type="ECO:0000256" key="7">
    <source>
        <dbReference type="ARBA" id="ARBA00022989"/>
    </source>
</evidence>
<evidence type="ECO:0000313" key="16">
    <source>
        <dbReference type="EMBL" id="BCX29653.1"/>
    </source>
</evidence>
<evidence type="ECO:0000256" key="8">
    <source>
        <dbReference type="ARBA" id="ARBA00023098"/>
    </source>
</evidence>
<name>A0A0B2XKK3_LATCU</name>
<organism evidence="15 17">
    <name type="scientific">Latilactobacillus curvatus</name>
    <name type="common">Lactobacillus curvatus</name>
    <dbReference type="NCBI Taxonomy" id="28038"/>
    <lineage>
        <taxon>Bacteria</taxon>
        <taxon>Bacillati</taxon>
        <taxon>Bacillota</taxon>
        <taxon>Bacilli</taxon>
        <taxon>Lactobacillales</taxon>
        <taxon>Lactobacillaceae</taxon>
        <taxon>Latilactobacillus</taxon>
    </lineage>
</organism>
<dbReference type="Gene3D" id="3.30.870.10">
    <property type="entry name" value="Endonuclease Chain A"/>
    <property type="match status" value="2"/>
</dbReference>
<keyword evidence="8" id="KW-0443">Lipid metabolism</keyword>
<dbReference type="InterPro" id="IPR025202">
    <property type="entry name" value="PLD-like_dom"/>
</dbReference>
<protein>
    <recommendedName>
        <fullName evidence="12">Cardiolipin synthase</fullName>
        <ecNumber evidence="12">2.7.8.-</ecNumber>
    </recommendedName>
</protein>
<dbReference type="CDD" id="cd09110">
    <property type="entry name" value="PLDc_CLS_1"/>
    <property type="match status" value="1"/>
</dbReference>
<reference evidence="15 17" key="1">
    <citation type="submission" date="2018-07" db="EMBL/GenBank/DDBJ databases">
        <title>Lactobacillus curvatus genome sequence.</title>
        <authorList>
            <person name="Prechtl R."/>
        </authorList>
    </citation>
    <scope>NUCLEOTIDE SEQUENCE [LARGE SCALE GENOMIC DNA]</scope>
    <source>
        <strain evidence="15 17">TMW 1.1928</strain>
    </source>
</reference>
<dbReference type="CDD" id="cd09112">
    <property type="entry name" value="PLDc_CLS_2"/>
    <property type="match status" value="1"/>
</dbReference>
<keyword evidence="9 13" id="KW-0472">Membrane</keyword>
<dbReference type="InterPro" id="IPR027379">
    <property type="entry name" value="CLS_N"/>
</dbReference>
<evidence type="ECO:0000256" key="10">
    <source>
        <dbReference type="ARBA" id="ARBA00023209"/>
    </source>
</evidence>
<evidence type="ECO:0000256" key="2">
    <source>
        <dbReference type="ARBA" id="ARBA00022475"/>
    </source>
</evidence>
<evidence type="ECO:0000313" key="18">
    <source>
        <dbReference type="Proteomes" id="UP000825100"/>
    </source>
</evidence>
<evidence type="ECO:0000256" key="12">
    <source>
        <dbReference type="NCBIfam" id="TIGR04265"/>
    </source>
</evidence>
<evidence type="ECO:0000256" key="1">
    <source>
        <dbReference type="ARBA" id="ARBA00004651"/>
    </source>
</evidence>
<reference evidence="16 18" key="2">
    <citation type="submission" date="2021-05" db="EMBL/GenBank/DDBJ databases">
        <title>Complete Genome Sequence of Latilactobacillus sp. Strain WDN19, a High D-Aspartate-producing Lactic Acid Bacterium Isolated from a Japanese Pickle.</title>
        <authorList>
            <person name="Kajitani K."/>
            <person name="Takahashi S."/>
        </authorList>
    </citation>
    <scope>NUCLEOTIDE SEQUENCE [LARGE SCALE GENOMIC DNA]</scope>
    <source>
        <strain evidence="16 18">WDN19</strain>
    </source>
</reference>
<evidence type="ECO:0000256" key="6">
    <source>
        <dbReference type="ARBA" id="ARBA00022737"/>
    </source>
</evidence>
<dbReference type="EMBL" id="CP031003">
    <property type="protein sequence ID" value="AXN35776.1"/>
    <property type="molecule type" value="Genomic_DNA"/>
</dbReference>
<dbReference type="AlphaFoldDB" id="A0A0B2XKK3"/>